<feature type="transmembrane region" description="Helical" evidence="9">
    <location>
        <begin position="921"/>
        <end position="943"/>
    </location>
</feature>
<feature type="transmembrane region" description="Helical" evidence="9">
    <location>
        <begin position="963"/>
        <end position="987"/>
    </location>
</feature>
<dbReference type="Pfam" id="PF09362">
    <property type="entry name" value="DUF1996"/>
    <property type="match status" value="1"/>
</dbReference>
<keyword evidence="3 7" id="KW-0813">Transport</keyword>
<evidence type="ECO:0000256" key="8">
    <source>
        <dbReference type="SAM" id="MobiDB-lite"/>
    </source>
</evidence>
<accession>A0A8H3D1X6</accession>
<evidence type="ECO:0000256" key="9">
    <source>
        <dbReference type="SAM" id="Phobius"/>
    </source>
</evidence>
<evidence type="ECO:0000259" key="11">
    <source>
        <dbReference type="Pfam" id="PF09362"/>
    </source>
</evidence>
<evidence type="ECO:0000313" key="12">
    <source>
        <dbReference type="EMBL" id="CAE6508956.1"/>
    </source>
</evidence>
<feature type="transmembrane region" description="Helical" evidence="9">
    <location>
        <begin position="731"/>
        <end position="754"/>
    </location>
</feature>
<feature type="transmembrane region" description="Helical" evidence="9">
    <location>
        <begin position="706"/>
        <end position="725"/>
    </location>
</feature>
<comment type="similarity">
    <text evidence="2 7">Belongs to the major facilitator superfamily. Proton-dependent oligopeptide transporter (POT/PTR) (TC 2.A.17) family.</text>
</comment>
<dbReference type="SUPFAM" id="SSF103473">
    <property type="entry name" value="MFS general substrate transporter"/>
    <property type="match status" value="1"/>
</dbReference>
<name>A0A8H3D1X6_9AGAM</name>
<keyword evidence="4 7" id="KW-0812">Transmembrane</keyword>
<dbReference type="Proteomes" id="UP000663853">
    <property type="component" value="Unassembled WGS sequence"/>
</dbReference>
<dbReference type="InterPro" id="IPR018535">
    <property type="entry name" value="DUF1996"/>
</dbReference>
<dbReference type="PROSITE" id="PS01023">
    <property type="entry name" value="PTR2_2"/>
    <property type="match status" value="1"/>
</dbReference>
<keyword evidence="10" id="KW-0732">Signal</keyword>
<dbReference type="InterPro" id="IPR000109">
    <property type="entry name" value="POT_fam"/>
</dbReference>
<feature type="region of interest" description="Disordered" evidence="8">
    <location>
        <begin position="1060"/>
        <end position="1079"/>
    </location>
</feature>
<evidence type="ECO:0000256" key="10">
    <source>
        <dbReference type="SAM" id="SignalP"/>
    </source>
</evidence>
<evidence type="ECO:0000313" key="13">
    <source>
        <dbReference type="Proteomes" id="UP000663853"/>
    </source>
</evidence>
<feature type="region of interest" description="Disordered" evidence="8">
    <location>
        <begin position="459"/>
        <end position="483"/>
    </location>
</feature>
<feature type="compositionally biased region" description="Basic and acidic residues" evidence="8">
    <location>
        <begin position="1062"/>
        <end position="1079"/>
    </location>
</feature>
<evidence type="ECO:0000256" key="2">
    <source>
        <dbReference type="ARBA" id="ARBA00005982"/>
    </source>
</evidence>
<dbReference type="InterPro" id="IPR018456">
    <property type="entry name" value="PTR2_symporter_CS"/>
</dbReference>
<dbReference type="GO" id="GO:0005886">
    <property type="term" value="C:plasma membrane"/>
    <property type="evidence" value="ECO:0007669"/>
    <property type="project" value="UniProtKB-ARBA"/>
</dbReference>
<feature type="transmembrane region" description="Helical" evidence="9">
    <location>
        <begin position="1028"/>
        <end position="1049"/>
    </location>
</feature>
<keyword evidence="5 9" id="KW-1133">Transmembrane helix</keyword>
<comment type="subcellular location">
    <subcellularLocation>
        <location evidence="1 7">Membrane</location>
        <topology evidence="1 7">Multi-pass membrane protein</topology>
    </subcellularLocation>
</comment>
<comment type="caution">
    <text evidence="12">The sequence shown here is derived from an EMBL/GenBank/DDBJ whole genome shotgun (WGS) entry which is preliminary data.</text>
</comment>
<feature type="domain" description="DUF1996" evidence="11">
    <location>
        <begin position="37"/>
        <end position="238"/>
    </location>
</feature>
<protein>
    <recommendedName>
        <fullName evidence="11">DUF1996 domain-containing protein</fullName>
    </recommendedName>
</protein>
<dbReference type="GO" id="GO:0071916">
    <property type="term" value="F:dipeptide transmembrane transporter activity"/>
    <property type="evidence" value="ECO:0007669"/>
    <property type="project" value="UniProtKB-ARBA"/>
</dbReference>
<feature type="transmembrane region" description="Helical" evidence="9">
    <location>
        <begin position="621"/>
        <end position="642"/>
    </location>
</feature>
<evidence type="ECO:0000256" key="7">
    <source>
        <dbReference type="RuleBase" id="RU003755"/>
    </source>
</evidence>
<dbReference type="EMBL" id="CAJMXA010003640">
    <property type="protein sequence ID" value="CAE6508956.1"/>
    <property type="molecule type" value="Genomic_DNA"/>
</dbReference>
<organism evidence="12 13">
    <name type="scientific">Rhizoctonia solani</name>
    <dbReference type="NCBI Taxonomy" id="456999"/>
    <lineage>
        <taxon>Eukaryota</taxon>
        <taxon>Fungi</taxon>
        <taxon>Dikarya</taxon>
        <taxon>Basidiomycota</taxon>
        <taxon>Agaricomycotina</taxon>
        <taxon>Agaricomycetes</taxon>
        <taxon>Cantharellales</taxon>
        <taxon>Ceratobasidiaceae</taxon>
        <taxon>Rhizoctonia</taxon>
    </lineage>
</organism>
<evidence type="ECO:0000256" key="4">
    <source>
        <dbReference type="ARBA" id="ARBA00022692"/>
    </source>
</evidence>
<sequence>MFSLSTTLGLAWLAGSVRADYFRTHVDCSAFMRDMVDPIVSPGANATHLHTFFGSDAVSRTTNSSEELRAGCTSCTQQDHSSYWLPTLFYVTNDGENRVPVEVKFRAYYAGAPEYNGVKVNPIPQGARMVTGDAFATNSSVAEEVGVNWYCQGEEDGGKTKGCKMWMKGNIGFPQWIKQLEDGTWNWSRTAKEDYLRIPYIRLMVEYRMEGQYDLTKGYLELSSGPSYTYHADFFNGWRESQALELVSQNPADYPLGGEFFLNKSITVNVDPSKCENSTASFRLFEVDRAARKSLYTSLVQSALPSMSSSIVPTAITSQMSPTTSSPSSLKPTPSPTPSSIELSSVTSSLSTSSKPVISPEKVTVTVTITETEKCTPTSRVRRHRNSMRRDIMVAVEARIIFAHVVRKRARLVRGSCQTEAVSCVYGLPPPLTFSWTTIMADLRDPAVEIVAMKAGTAQKQDAADPTHQHPIHQAVPPTPEKSFDEKKDALARVSSSQLYQPEDADDLVIPTEEEKRTLRRVAGHIPISAWLVVIVEFAERFSYYGTTGPFVNYIQRPLPIGGNGAGAPAKGSNGIPGALGKGQQASTGLTTYNNFFSYCTPILGAIIADAYWGKFKTINVFVIWGGIGHIILTATAIPSVLQHSPSGAFAGFIISITIIGFATGAIKSNVSPLVAEQIPDSRETVKTLPSGEKVIVDPNLTIQRVFMYFYLMINIGSLSSIATTEVELHIGFWLSYLIPTIMYLAVPVVLFLGRNLYVKYPPRGSIHFEAFRVLRRVYKGVWSWNPAETVRRMRDPTKWDKARPSRLGLKLVGENGEELSKEEKKRMGLPTWDDTFVDEMKRTMNAVKVFVFFPLYWVPYNQMTNNIVSQAGTMSTHGVPNDLLQNIDPIAIIIIIPLMDRIVYPALRRMGWVVRPIQRITFGFMLAALAMVYTSVLQNAIYRTNPCGKFVGNCDTPSSLNVWLQTPAYVLIAASEIFASITGLEYAFTKAPLRMKSLVMAAFLFTTAISNAISEALVPVSEDPYLVWNYAGCGIAAFIAGIAFWICFHHLDWEEESQNEIGREDRGSERVTKVDVEQ</sequence>
<feature type="transmembrane region" description="Helical" evidence="9">
    <location>
        <begin position="596"/>
        <end position="614"/>
    </location>
</feature>
<feature type="transmembrane region" description="Helical" evidence="9">
    <location>
        <begin position="648"/>
        <end position="667"/>
    </location>
</feature>
<feature type="transmembrane region" description="Helical" evidence="9">
    <location>
        <begin position="999"/>
        <end position="1022"/>
    </location>
</feature>
<evidence type="ECO:0000256" key="5">
    <source>
        <dbReference type="ARBA" id="ARBA00022989"/>
    </source>
</evidence>
<dbReference type="InterPro" id="IPR036259">
    <property type="entry name" value="MFS_trans_sf"/>
</dbReference>
<feature type="signal peptide" evidence="10">
    <location>
        <begin position="1"/>
        <end position="19"/>
    </location>
</feature>
<feature type="region of interest" description="Disordered" evidence="8">
    <location>
        <begin position="317"/>
        <end position="346"/>
    </location>
</feature>
<dbReference type="FunFam" id="1.20.1250.20:FF:000085">
    <property type="entry name" value="MFS peptide transporter Ptr2"/>
    <property type="match status" value="1"/>
</dbReference>
<evidence type="ECO:0000256" key="3">
    <source>
        <dbReference type="ARBA" id="ARBA00022448"/>
    </source>
</evidence>
<feature type="chain" id="PRO_5034247860" description="DUF1996 domain-containing protein" evidence="10">
    <location>
        <begin position="20"/>
        <end position="1079"/>
    </location>
</feature>
<evidence type="ECO:0000256" key="1">
    <source>
        <dbReference type="ARBA" id="ARBA00004141"/>
    </source>
</evidence>
<keyword evidence="6 9" id="KW-0472">Membrane</keyword>
<reference evidence="12" key="1">
    <citation type="submission" date="2021-01" db="EMBL/GenBank/DDBJ databases">
        <authorList>
            <person name="Kaushik A."/>
        </authorList>
    </citation>
    <scope>NUCLEOTIDE SEQUENCE</scope>
    <source>
        <strain evidence="12">AG6-10EEA</strain>
    </source>
</reference>
<gene>
    <name evidence="12" type="ORF">RDB_LOCUS124219</name>
</gene>
<dbReference type="Pfam" id="PF00854">
    <property type="entry name" value="PTR2"/>
    <property type="match status" value="1"/>
</dbReference>
<dbReference type="AlphaFoldDB" id="A0A8H3D1X6"/>
<proteinExistence type="inferred from homology"/>
<evidence type="ECO:0000256" key="6">
    <source>
        <dbReference type="ARBA" id="ARBA00023136"/>
    </source>
</evidence>
<dbReference type="Gene3D" id="1.20.1250.20">
    <property type="entry name" value="MFS general substrate transporter like domains"/>
    <property type="match status" value="1"/>
</dbReference>
<dbReference type="PANTHER" id="PTHR11654">
    <property type="entry name" value="OLIGOPEPTIDE TRANSPORTER-RELATED"/>
    <property type="match status" value="1"/>
</dbReference>